<dbReference type="PANTHER" id="PTHR33428:SF14">
    <property type="entry name" value="CARBOXYLESTERASE TYPE B DOMAIN-CONTAINING PROTEIN"/>
    <property type="match status" value="1"/>
</dbReference>
<evidence type="ECO:0000313" key="2">
    <source>
        <dbReference type="EMBL" id="BBK25637.1"/>
    </source>
</evidence>
<evidence type="ECO:0000313" key="3">
    <source>
        <dbReference type="Proteomes" id="UP000320585"/>
    </source>
</evidence>
<dbReference type="Gene3D" id="3.40.50.1820">
    <property type="entry name" value="alpha/beta hydrolase"/>
    <property type="match status" value="1"/>
</dbReference>
<organism evidence="2 3">
    <name type="scientific">Dialister hominis</name>
    <dbReference type="NCBI Taxonomy" id="2582419"/>
    <lineage>
        <taxon>Bacteria</taxon>
        <taxon>Bacillati</taxon>
        <taxon>Bacillota</taxon>
        <taxon>Negativicutes</taxon>
        <taxon>Veillonellales</taxon>
        <taxon>Veillonellaceae</taxon>
        <taxon>Dialister</taxon>
    </lineage>
</organism>
<dbReference type="GeneID" id="92716795"/>
<reference evidence="3" key="1">
    <citation type="submission" date="2019-05" db="EMBL/GenBank/DDBJ databases">
        <title>Complete genome sequencing of Dialister sp. strain 5BBH33.</title>
        <authorList>
            <person name="Sakamoto M."/>
            <person name="Murakami T."/>
            <person name="Mori H."/>
        </authorList>
    </citation>
    <scope>NUCLEOTIDE SEQUENCE [LARGE SCALE GENOMIC DNA]</scope>
    <source>
        <strain evidence="3">5BBH33</strain>
    </source>
</reference>
<dbReference type="Proteomes" id="UP000320585">
    <property type="component" value="Chromosome"/>
</dbReference>
<proteinExistence type="predicted"/>
<dbReference type="KEGG" id="dho:Dia5BBH33_15720"/>
<keyword evidence="3" id="KW-1185">Reference proteome</keyword>
<evidence type="ECO:0000256" key="1">
    <source>
        <dbReference type="SAM" id="SignalP"/>
    </source>
</evidence>
<sequence>MDIFKKFTARAVKLVSGRASAALFCDYAYANEMKTPVHPGYGRGSRNRGALEMEYAADGPEKVEEKIFKTGNTDPKGVQNIHVWYPASMEEGKKYPLLIISNGMEFSCTSFIAILQHLASWGFIAAGNDALNSGSGETAAKTLEKMLSENEKQGSLFHDRIDLDHIGGIGYFQGGAGAIRQATISKNKDHYSALYLASPMTLSFIEKAKAAAWSYDPSQITVPVFIASGGDGIENGILAPKEDMEGIYQAVKGPAVIGRMKGEDHLRVMTRADAYMTAWFRMILSGDEKAASIFGKDGEFMKNAGWTDKSIKGIPLEGNE</sequence>
<keyword evidence="1" id="KW-0732">Signal</keyword>
<dbReference type="RefSeq" id="WP_143332716.1">
    <property type="nucleotide sequence ID" value="NZ_AP019697.1"/>
</dbReference>
<feature type="signal peptide" evidence="1">
    <location>
        <begin position="1"/>
        <end position="21"/>
    </location>
</feature>
<dbReference type="SUPFAM" id="SSF53474">
    <property type="entry name" value="alpha/beta-Hydrolases"/>
    <property type="match status" value="1"/>
</dbReference>
<dbReference type="PANTHER" id="PTHR33428">
    <property type="entry name" value="CHLOROPHYLLASE-2, CHLOROPLASTIC"/>
    <property type="match status" value="1"/>
</dbReference>
<name>A0A8D4UVE3_9FIRM</name>
<dbReference type="InterPro" id="IPR029058">
    <property type="entry name" value="AB_hydrolase_fold"/>
</dbReference>
<dbReference type="OrthoDB" id="9812672at2"/>
<feature type="chain" id="PRO_5039388713" evidence="1">
    <location>
        <begin position="22"/>
        <end position="320"/>
    </location>
</feature>
<gene>
    <name evidence="2" type="ORF">Dia5BBH33_15720</name>
</gene>
<protein>
    <submittedName>
        <fullName evidence="2">Lipase</fullName>
    </submittedName>
</protein>
<dbReference type="EMBL" id="AP019697">
    <property type="protein sequence ID" value="BBK25637.1"/>
    <property type="molecule type" value="Genomic_DNA"/>
</dbReference>
<dbReference type="AlphaFoldDB" id="A0A8D4UVE3"/>
<accession>A0A8D4UVE3</accession>